<evidence type="ECO:0000313" key="2">
    <source>
        <dbReference type="EMBL" id="MBW0544445.1"/>
    </source>
</evidence>
<dbReference type="EMBL" id="AVOT02049281">
    <property type="protein sequence ID" value="MBW0544445.1"/>
    <property type="molecule type" value="Genomic_DNA"/>
</dbReference>
<accession>A0A9Q3FV34</accession>
<name>A0A9Q3FV34_9BASI</name>
<protein>
    <submittedName>
        <fullName evidence="2">Uncharacterized protein</fullName>
    </submittedName>
</protein>
<evidence type="ECO:0000313" key="3">
    <source>
        <dbReference type="Proteomes" id="UP000765509"/>
    </source>
</evidence>
<keyword evidence="3" id="KW-1185">Reference proteome</keyword>
<comment type="caution">
    <text evidence="2">The sequence shown here is derived from an EMBL/GenBank/DDBJ whole genome shotgun (WGS) entry which is preliminary data.</text>
</comment>
<dbReference type="AlphaFoldDB" id="A0A9Q3FV34"/>
<feature type="compositionally biased region" description="Low complexity" evidence="1">
    <location>
        <begin position="1"/>
        <end position="24"/>
    </location>
</feature>
<sequence>MSHTYASSPATAQAPTPAPTTAQALTGTHGTTPEPPANGQCHLTFGPNILCLCVHVSHPFTSGIVWQAPPVSPRKYPSKHVRICVREVETI</sequence>
<reference evidence="2" key="1">
    <citation type="submission" date="2021-03" db="EMBL/GenBank/DDBJ databases">
        <title>Draft genome sequence of rust myrtle Austropuccinia psidii MF-1, a brazilian biotype.</title>
        <authorList>
            <person name="Quecine M.C."/>
            <person name="Pachon D.M.R."/>
            <person name="Bonatelli M.L."/>
            <person name="Correr F.H."/>
            <person name="Franceschini L.M."/>
            <person name="Leite T.F."/>
            <person name="Margarido G.R.A."/>
            <person name="Almeida C.A."/>
            <person name="Ferrarezi J.A."/>
            <person name="Labate C.A."/>
        </authorList>
    </citation>
    <scope>NUCLEOTIDE SEQUENCE</scope>
    <source>
        <strain evidence="2">MF-1</strain>
    </source>
</reference>
<evidence type="ECO:0000256" key="1">
    <source>
        <dbReference type="SAM" id="MobiDB-lite"/>
    </source>
</evidence>
<gene>
    <name evidence="2" type="ORF">O181_084160</name>
</gene>
<organism evidence="2 3">
    <name type="scientific">Austropuccinia psidii MF-1</name>
    <dbReference type="NCBI Taxonomy" id="1389203"/>
    <lineage>
        <taxon>Eukaryota</taxon>
        <taxon>Fungi</taxon>
        <taxon>Dikarya</taxon>
        <taxon>Basidiomycota</taxon>
        <taxon>Pucciniomycotina</taxon>
        <taxon>Pucciniomycetes</taxon>
        <taxon>Pucciniales</taxon>
        <taxon>Sphaerophragmiaceae</taxon>
        <taxon>Austropuccinia</taxon>
    </lineage>
</organism>
<proteinExistence type="predicted"/>
<dbReference type="Proteomes" id="UP000765509">
    <property type="component" value="Unassembled WGS sequence"/>
</dbReference>
<feature type="region of interest" description="Disordered" evidence="1">
    <location>
        <begin position="1"/>
        <end position="39"/>
    </location>
</feature>